<dbReference type="AlphaFoldDB" id="A0A934UXC9"/>
<feature type="region of interest" description="Disordered" evidence="1">
    <location>
        <begin position="144"/>
        <end position="174"/>
    </location>
</feature>
<reference evidence="3" key="1">
    <citation type="submission" date="2020-12" db="EMBL/GenBank/DDBJ databases">
        <title>Leucobacter sp. CAS2, isolated from Chromium sludge.</title>
        <authorList>
            <person name="Xu Z."/>
        </authorList>
    </citation>
    <scope>NUCLEOTIDE SEQUENCE</scope>
    <source>
        <strain evidence="3">CSA2</strain>
    </source>
</reference>
<gene>
    <name evidence="3" type="ORF">JD292_01700</name>
</gene>
<dbReference type="SUPFAM" id="SSF55729">
    <property type="entry name" value="Acyl-CoA N-acyltransferases (Nat)"/>
    <property type="match status" value="1"/>
</dbReference>
<dbReference type="Proteomes" id="UP000618733">
    <property type="component" value="Unassembled WGS sequence"/>
</dbReference>
<protein>
    <submittedName>
        <fullName evidence="3">GNAT family N-acetyltransferase</fullName>
    </submittedName>
</protein>
<evidence type="ECO:0000313" key="4">
    <source>
        <dbReference type="Proteomes" id="UP000618733"/>
    </source>
</evidence>
<dbReference type="Pfam" id="PF13508">
    <property type="entry name" value="Acetyltransf_7"/>
    <property type="match status" value="1"/>
</dbReference>
<dbReference type="CDD" id="cd04301">
    <property type="entry name" value="NAT_SF"/>
    <property type="match status" value="1"/>
</dbReference>
<accession>A0A934UXC9</accession>
<evidence type="ECO:0000256" key="1">
    <source>
        <dbReference type="SAM" id="MobiDB-lite"/>
    </source>
</evidence>
<dbReference type="InterPro" id="IPR000182">
    <property type="entry name" value="GNAT_dom"/>
</dbReference>
<feature type="domain" description="N-acetyltransferase" evidence="2">
    <location>
        <begin position="5"/>
        <end position="147"/>
    </location>
</feature>
<evidence type="ECO:0000259" key="2">
    <source>
        <dbReference type="PROSITE" id="PS51186"/>
    </source>
</evidence>
<dbReference type="InterPro" id="IPR016181">
    <property type="entry name" value="Acyl_CoA_acyltransferase"/>
</dbReference>
<dbReference type="PROSITE" id="PS51186">
    <property type="entry name" value="GNAT"/>
    <property type="match status" value="1"/>
</dbReference>
<dbReference type="EMBL" id="JAEHOI010000002">
    <property type="protein sequence ID" value="MBK0420797.1"/>
    <property type="molecule type" value="Genomic_DNA"/>
</dbReference>
<dbReference type="Gene3D" id="3.40.630.30">
    <property type="match status" value="1"/>
</dbReference>
<dbReference type="RefSeq" id="WP_200131013.1">
    <property type="nucleotide sequence ID" value="NZ_JAEHOI010000002.1"/>
</dbReference>
<keyword evidence="4" id="KW-1185">Reference proteome</keyword>
<organism evidence="3 4">
    <name type="scientific">Leucobacter edaphi</name>
    <dbReference type="NCBI Taxonomy" id="2796472"/>
    <lineage>
        <taxon>Bacteria</taxon>
        <taxon>Bacillati</taxon>
        <taxon>Actinomycetota</taxon>
        <taxon>Actinomycetes</taxon>
        <taxon>Micrococcales</taxon>
        <taxon>Microbacteriaceae</taxon>
        <taxon>Leucobacter</taxon>
    </lineage>
</organism>
<sequence>MTLDWTFRPGTREDADWMAELRARVMRPDLERLGVFSETRVRERFLTAFAPAHTRVIVVDGRDAGLVALRPGEDGLWIEHFSLRPEVQGRGIGAAVFAALLADPVDQGATLRLNVLQGSPARRLYERHGFVLDSEDAVDVYLRRDLRDRPSPGEGEGGNPDLSPPPEDIPPRTR</sequence>
<comment type="caution">
    <text evidence="3">The sequence shown here is derived from an EMBL/GenBank/DDBJ whole genome shotgun (WGS) entry which is preliminary data.</text>
</comment>
<dbReference type="GO" id="GO:0016747">
    <property type="term" value="F:acyltransferase activity, transferring groups other than amino-acyl groups"/>
    <property type="evidence" value="ECO:0007669"/>
    <property type="project" value="InterPro"/>
</dbReference>
<name>A0A934UXC9_9MICO</name>
<evidence type="ECO:0000313" key="3">
    <source>
        <dbReference type="EMBL" id="MBK0420797.1"/>
    </source>
</evidence>
<proteinExistence type="predicted"/>